<reference evidence="2" key="2">
    <citation type="journal article" date="2015" name="Data Brief">
        <title>Shoot transcriptome of the giant reed, Arundo donax.</title>
        <authorList>
            <person name="Barrero R.A."/>
            <person name="Guerrero F.D."/>
            <person name="Moolhuijzen P."/>
            <person name="Goolsby J.A."/>
            <person name="Tidwell J."/>
            <person name="Bellgard S.E."/>
            <person name="Bellgard M.I."/>
        </authorList>
    </citation>
    <scope>NUCLEOTIDE SEQUENCE</scope>
    <source>
        <tissue evidence="2">Shoot tissue taken approximately 20 cm above the soil surface</tissue>
    </source>
</reference>
<keyword evidence="1" id="KW-0472">Membrane</keyword>
<organism evidence="2">
    <name type="scientific">Arundo donax</name>
    <name type="common">Giant reed</name>
    <name type="synonym">Donax arundinaceus</name>
    <dbReference type="NCBI Taxonomy" id="35708"/>
    <lineage>
        <taxon>Eukaryota</taxon>
        <taxon>Viridiplantae</taxon>
        <taxon>Streptophyta</taxon>
        <taxon>Embryophyta</taxon>
        <taxon>Tracheophyta</taxon>
        <taxon>Spermatophyta</taxon>
        <taxon>Magnoliopsida</taxon>
        <taxon>Liliopsida</taxon>
        <taxon>Poales</taxon>
        <taxon>Poaceae</taxon>
        <taxon>PACMAD clade</taxon>
        <taxon>Arundinoideae</taxon>
        <taxon>Arundineae</taxon>
        <taxon>Arundo</taxon>
    </lineage>
</organism>
<accession>A0A0A9C5R9</accession>
<proteinExistence type="predicted"/>
<evidence type="ECO:0000313" key="2">
    <source>
        <dbReference type="EMBL" id="JAD68750.1"/>
    </source>
</evidence>
<sequence length="50" mass="5725">MLNSVPFMVRLVRRVLVLSFYFVRVVGIFMIPAGVGLSAVKFLQNCYEFP</sequence>
<dbReference type="AlphaFoldDB" id="A0A0A9C5R9"/>
<keyword evidence="1" id="KW-0812">Transmembrane</keyword>
<dbReference type="EMBL" id="GBRH01229145">
    <property type="protein sequence ID" value="JAD68750.1"/>
    <property type="molecule type" value="Transcribed_RNA"/>
</dbReference>
<feature type="transmembrane region" description="Helical" evidence="1">
    <location>
        <begin position="20"/>
        <end position="43"/>
    </location>
</feature>
<keyword evidence="1" id="KW-1133">Transmembrane helix</keyword>
<evidence type="ECO:0000256" key="1">
    <source>
        <dbReference type="SAM" id="Phobius"/>
    </source>
</evidence>
<name>A0A0A9C5R9_ARUDO</name>
<reference evidence="2" key="1">
    <citation type="submission" date="2014-09" db="EMBL/GenBank/DDBJ databases">
        <authorList>
            <person name="Magalhaes I.L.F."/>
            <person name="Oliveira U."/>
            <person name="Santos F.R."/>
            <person name="Vidigal T.H.D.A."/>
            <person name="Brescovit A.D."/>
            <person name="Santos A.J."/>
        </authorList>
    </citation>
    <scope>NUCLEOTIDE SEQUENCE</scope>
    <source>
        <tissue evidence="2">Shoot tissue taken approximately 20 cm above the soil surface</tissue>
    </source>
</reference>
<protein>
    <submittedName>
        <fullName evidence="2">Uncharacterized protein</fullName>
    </submittedName>
</protein>